<evidence type="ECO:0000313" key="1">
    <source>
        <dbReference type="EMBL" id="KAK2154844.1"/>
    </source>
</evidence>
<comment type="caution">
    <text evidence="1">The sequence shown here is derived from an EMBL/GenBank/DDBJ whole genome shotgun (WGS) entry which is preliminary data.</text>
</comment>
<reference evidence="1" key="1">
    <citation type="journal article" date="2023" name="Mol. Biol. Evol.">
        <title>Third-Generation Sequencing Reveals the Adaptive Role of the Epigenome in Three Deep-Sea Polychaetes.</title>
        <authorList>
            <person name="Perez M."/>
            <person name="Aroh O."/>
            <person name="Sun Y."/>
            <person name="Lan Y."/>
            <person name="Juniper S.K."/>
            <person name="Young C.R."/>
            <person name="Angers B."/>
            <person name="Qian P.Y."/>
        </authorList>
    </citation>
    <scope>NUCLEOTIDE SEQUENCE</scope>
    <source>
        <strain evidence="1">P08H-3</strain>
    </source>
</reference>
<keyword evidence="2" id="KW-1185">Reference proteome</keyword>
<proteinExistence type="predicted"/>
<name>A0AAD9JKQ7_9ANNE</name>
<accession>A0AAD9JKQ7</accession>
<sequence>DEEGWTTSLRSRNLSHSKVQSCCPRIQSIANNTNGLANTVTIVTMYINIGTFQKGETNSYFTPELYQRWMKVFAFLQNPVVAFFDNEEDMKYFENLRHRLGANHTKVILVKRSQLWSFSLRHGIRNIFNQPGYPKHHPNTVIPEYSCVMHAKYEFMRIATELNCGIHGGLSTNDIAQLKRGHIQECCMGIWGIFYRGEISHDQMDK</sequence>
<feature type="non-terminal residue" evidence="1">
    <location>
        <position position="1"/>
    </location>
</feature>
<dbReference type="InterPro" id="IPR011735">
    <property type="entry name" value="WlaTC/HtrL_glycosyltransf"/>
</dbReference>
<evidence type="ECO:0000313" key="2">
    <source>
        <dbReference type="Proteomes" id="UP001208570"/>
    </source>
</evidence>
<dbReference type="Proteomes" id="UP001208570">
    <property type="component" value="Unassembled WGS sequence"/>
</dbReference>
<dbReference type="Pfam" id="PF09612">
    <property type="entry name" value="HtrL_YibB"/>
    <property type="match status" value="1"/>
</dbReference>
<gene>
    <name evidence="1" type="ORF">LSH36_256g06054</name>
</gene>
<organism evidence="1 2">
    <name type="scientific">Paralvinella palmiformis</name>
    <dbReference type="NCBI Taxonomy" id="53620"/>
    <lineage>
        <taxon>Eukaryota</taxon>
        <taxon>Metazoa</taxon>
        <taxon>Spiralia</taxon>
        <taxon>Lophotrochozoa</taxon>
        <taxon>Annelida</taxon>
        <taxon>Polychaeta</taxon>
        <taxon>Sedentaria</taxon>
        <taxon>Canalipalpata</taxon>
        <taxon>Terebellida</taxon>
        <taxon>Terebelliformia</taxon>
        <taxon>Alvinellidae</taxon>
        <taxon>Paralvinella</taxon>
    </lineage>
</organism>
<dbReference type="AlphaFoldDB" id="A0AAD9JKQ7"/>
<dbReference type="EMBL" id="JAODUP010000256">
    <property type="protein sequence ID" value="KAK2154844.1"/>
    <property type="molecule type" value="Genomic_DNA"/>
</dbReference>
<protein>
    <submittedName>
        <fullName evidence="1">Uncharacterized protein</fullName>
    </submittedName>
</protein>